<name>A0A165WZA4_9HYPH</name>
<protein>
    <submittedName>
        <fullName evidence="1">Uncharacterized protein</fullName>
    </submittedName>
</protein>
<keyword evidence="2" id="KW-1185">Reference proteome</keyword>
<reference evidence="1 2" key="1">
    <citation type="journal article" date="2016" name="Front. Microbiol.">
        <title>Comparative Genomic Analysis Reveals a Diverse Repertoire of Genes Involved in Prokaryote-Eukaryote Interactions within the Pseudovibrio Genus.</title>
        <authorList>
            <person name="Romano S."/>
            <person name="Fernandez-Guerra A."/>
            <person name="Reen F.J."/>
            <person name="Glockner F.O."/>
            <person name="Crowley S.P."/>
            <person name="O'Sullivan O."/>
            <person name="Cotter P.D."/>
            <person name="Adams C."/>
            <person name="Dobson A.D."/>
            <person name="O'Gara F."/>
        </authorList>
    </citation>
    <scope>NUCLEOTIDE SEQUENCE [LARGE SCALE GENOMIC DNA]</scope>
    <source>
        <strain evidence="1 2">Ad2</strain>
    </source>
</reference>
<accession>A0A165WZA4</accession>
<comment type="caution">
    <text evidence="1">The sequence shown here is derived from an EMBL/GenBank/DDBJ whole genome shotgun (WGS) entry which is preliminary data.</text>
</comment>
<proteinExistence type="predicted"/>
<sequence>MDNYISSINELEALFVNRHNLKSFHYFTDDEGIYNHFCKLVAKSVESDEDLRNASNITEDELRLLNDKYNLDLTAAYMNGPECGCGRITNGYDFIVNAVYRHGSGFLRNQKSTYGAQYIMPMRRAMDYIVCTNCGDLLALKAKTTYKDSSSIDSYGPCTNDGIAVSDGAGQ</sequence>
<gene>
    <name evidence="1" type="ORF">PsAD2_03221</name>
</gene>
<dbReference type="AlphaFoldDB" id="A0A165WZA4"/>
<organism evidence="1 2">
    <name type="scientific">Pseudovibrio axinellae</name>
    <dbReference type="NCBI Taxonomy" id="989403"/>
    <lineage>
        <taxon>Bacteria</taxon>
        <taxon>Pseudomonadati</taxon>
        <taxon>Pseudomonadota</taxon>
        <taxon>Alphaproteobacteria</taxon>
        <taxon>Hyphomicrobiales</taxon>
        <taxon>Stappiaceae</taxon>
        <taxon>Pseudovibrio</taxon>
    </lineage>
</organism>
<dbReference type="Proteomes" id="UP000076577">
    <property type="component" value="Unassembled WGS sequence"/>
</dbReference>
<dbReference type="RefSeq" id="WP_068008029.1">
    <property type="nucleotide sequence ID" value="NZ_FOFM01000031.1"/>
</dbReference>
<evidence type="ECO:0000313" key="1">
    <source>
        <dbReference type="EMBL" id="KZL17086.1"/>
    </source>
</evidence>
<dbReference type="PATRIC" id="fig|989403.3.peg.3453"/>
<dbReference type="EMBL" id="LMCB01000039">
    <property type="protein sequence ID" value="KZL17086.1"/>
    <property type="molecule type" value="Genomic_DNA"/>
</dbReference>
<evidence type="ECO:0000313" key="2">
    <source>
        <dbReference type="Proteomes" id="UP000076577"/>
    </source>
</evidence>